<dbReference type="Pfam" id="PF20303">
    <property type="entry name" value="YLATT"/>
    <property type="match status" value="1"/>
</dbReference>
<evidence type="ECO:0000259" key="3">
    <source>
        <dbReference type="Pfam" id="PF20303"/>
    </source>
</evidence>
<dbReference type="Proteomes" id="UP000603912">
    <property type="component" value="Unassembled WGS sequence"/>
</dbReference>
<name>A0A917I3H4_9HYPH</name>
<dbReference type="InterPro" id="IPR046890">
    <property type="entry name" value="YLATT"/>
</dbReference>
<feature type="domain" description="YEATS-Like-Associating Three TM" evidence="3">
    <location>
        <begin position="31"/>
        <end position="122"/>
    </location>
</feature>
<protein>
    <recommendedName>
        <fullName evidence="3">YEATS-Like-Associating Three TM domain-containing protein</fullName>
    </recommendedName>
</protein>
<evidence type="ECO:0000256" key="2">
    <source>
        <dbReference type="SAM" id="Phobius"/>
    </source>
</evidence>
<evidence type="ECO:0000313" key="4">
    <source>
        <dbReference type="EMBL" id="GGH06201.1"/>
    </source>
</evidence>
<proteinExistence type="predicted"/>
<keyword evidence="2" id="KW-1133">Transmembrane helix</keyword>
<dbReference type="EMBL" id="BMES01000001">
    <property type="protein sequence ID" value="GGH06201.1"/>
    <property type="molecule type" value="Genomic_DNA"/>
</dbReference>
<feature type="transmembrane region" description="Helical" evidence="2">
    <location>
        <begin position="25"/>
        <end position="45"/>
    </location>
</feature>
<dbReference type="RefSeq" id="WP_188515738.1">
    <property type="nucleotide sequence ID" value="NZ_BMES01000001.1"/>
</dbReference>
<organism evidence="4 5">
    <name type="scientific">Alsobacter metallidurans</name>
    <dbReference type="NCBI Taxonomy" id="340221"/>
    <lineage>
        <taxon>Bacteria</taxon>
        <taxon>Pseudomonadati</taxon>
        <taxon>Pseudomonadota</taxon>
        <taxon>Alphaproteobacteria</taxon>
        <taxon>Hyphomicrobiales</taxon>
        <taxon>Alsobacteraceae</taxon>
        <taxon>Alsobacter</taxon>
    </lineage>
</organism>
<keyword evidence="2" id="KW-0812">Transmembrane</keyword>
<sequence length="222" mass="22833">MFLTSLGDAFASATAADAGGEASRFAPLGVAVMVMFIAGGMGSVCRNVLEPSYSAGTVASVVLPGLVAASFVPLLLSIGKSTVLSAVLAQGEGWMESAFLLFAFCLVAGMSARSFIEEMRDQSPIAGLELEGIAELLFKGARDGWRSMVKRRHEAGATAIPKPAIQPARACPAKTPIATKPGGEMAASSHSLDDPTLRSLLERLSAQLVEPAPAAGQGLLQS</sequence>
<evidence type="ECO:0000256" key="1">
    <source>
        <dbReference type="SAM" id="MobiDB-lite"/>
    </source>
</evidence>
<dbReference type="AlphaFoldDB" id="A0A917I3H4"/>
<comment type="caution">
    <text evidence="4">The sequence shown here is derived from an EMBL/GenBank/DDBJ whole genome shotgun (WGS) entry which is preliminary data.</text>
</comment>
<feature type="transmembrane region" description="Helical" evidence="2">
    <location>
        <begin position="57"/>
        <end position="78"/>
    </location>
</feature>
<keyword evidence="2" id="KW-0472">Membrane</keyword>
<reference evidence="4" key="2">
    <citation type="submission" date="2020-09" db="EMBL/GenBank/DDBJ databases">
        <authorList>
            <person name="Sun Q."/>
            <person name="Zhou Y."/>
        </authorList>
    </citation>
    <scope>NUCLEOTIDE SEQUENCE</scope>
    <source>
        <strain evidence="4">CGMCC 1.12214</strain>
    </source>
</reference>
<feature type="transmembrane region" description="Helical" evidence="2">
    <location>
        <begin position="98"/>
        <end position="116"/>
    </location>
</feature>
<gene>
    <name evidence="4" type="ORF">GCM10007036_00470</name>
</gene>
<reference evidence="4" key="1">
    <citation type="journal article" date="2014" name="Int. J. Syst. Evol. Microbiol.">
        <title>Complete genome sequence of Corynebacterium casei LMG S-19264T (=DSM 44701T), isolated from a smear-ripened cheese.</title>
        <authorList>
            <consortium name="US DOE Joint Genome Institute (JGI-PGF)"/>
            <person name="Walter F."/>
            <person name="Albersmeier A."/>
            <person name="Kalinowski J."/>
            <person name="Ruckert C."/>
        </authorList>
    </citation>
    <scope>NUCLEOTIDE SEQUENCE</scope>
    <source>
        <strain evidence="4">CGMCC 1.12214</strain>
    </source>
</reference>
<evidence type="ECO:0000313" key="5">
    <source>
        <dbReference type="Proteomes" id="UP000603912"/>
    </source>
</evidence>
<feature type="region of interest" description="Disordered" evidence="1">
    <location>
        <begin position="174"/>
        <end position="193"/>
    </location>
</feature>
<accession>A0A917I3H4</accession>
<keyword evidence="5" id="KW-1185">Reference proteome</keyword>